<dbReference type="SUPFAM" id="SSF51905">
    <property type="entry name" value="FAD/NAD(P)-binding domain"/>
    <property type="match status" value="2"/>
</dbReference>
<dbReference type="KEGG" id="nta:107789008"/>
<protein>
    <recommendedName>
        <fullName evidence="6">Flavin-containing monooxygenase</fullName>
        <ecNumber evidence="6">1.-.-.-</ecNumber>
    </recommendedName>
</protein>
<dbReference type="InterPro" id="IPR036188">
    <property type="entry name" value="FAD/NAD-bd_sf"/>
</dbReference>
<dbReference type="InterPro" id="IPR000960">
    <property type="entry name" value="Flavin_mOase"/>
</dbReference>
<keyword evidence="7" id="KW-1133">Transmembrane helix</keyword>
<dbReference type="PaxDb" id="4097-A0A1S3ZPS3"/>
<evidence type="ECO:0000256" key="7">
    <source>
        <dbReference type="SAM" id="Phobius"/>
    </source>
</evidence>
<keyword evidence="7" id="KW-0812">Transmembrane</keyword>
<dbReference type="EC" id="1.-.-.-" evidence="6"/>
<dbReference type="PIRSF" id="PIRSF000332">
    <property type="entry name" value="FMO"/>
    <property type="match status" value="1"/>
</dbReference>
<evidence type="ECO:0000256" key="3">
    <source>
        <dbReference type="ARBA" id="ARBA00022827"/>
    </source>
</evidence>
<dbReference type="Gene3D" id="3.50.50.60">
    <property type="entry name" value="FAD/NAD(P)-binding domain"/>
    <property type="match status" value="2"/>
</dbReference>
<keyword evidence="4" id="KW-0521">NADP</keyword>
<accession>A0A1S3ZPS3</accession>
<dbReference type="Pfam" id="PF00743">
    <property type="entry name" value="FMO-like"/>
    <property type="match status" value="2"/>
</dbReference>
<dbReference type="Proteomes" id="UP000790787">
    <property type="component" value="Chromosome 1"/>
</dbReference>
<evidence type="ECO:0000313" key="9">
    <source>
        <dbReference type="RefSeq" id="XP_016466253.1"/>
    </source>
</evidence>
<keyword evidence="3 6" id="KW-0274">FAD</keyword>
<dbReference type="PANTHER" id="PTHR23023">
    <property type="entry name" value="DIMETHYLANILINE MONOOXYGENASE"/>
    <property type="match status" value="1"/>
</dbReference>
<evidence type="ECO:0000256" key="2">
    <source>
        <dbReference type="ARBA" id="ARBA00022630"/>
    </source>
</evidence>
<dbReference type="AlphaFoldDB" id="A0A1S3ZPS3"/>
<dbReference type="OMA" id="MNKGPEV"/>
<comment type="cofactor">
    <cofactor evidence="6">
        <name>FAD</name>
        <dbReference type="ChEBI" id="CHEBI:57692"/>
    </cofactor>
</comment>
<reference evidence="8" key="1">
    <citation type="journal article" date="2014" name="Nat. Commun.">
        <title>The tobacco genome sequence and its comparison with those of tomato and potato.</title>
        <authorList>
            <person name="Sierro N."/>
            <person name="Battey J.N."/>
            <person name="Ouadi S."/>
            <person name="Bakaher N."/>
            <person name="Bovet L."/>
            <person name="Willig A."/>
            <person name="Goepfert S."/>
            <person name="Peitsch M.C."/>
            <person name="Ivanov N.V."/>
        </authorList>
    </citation>
    <scope>NUCLEOTIDE SEQUENCE [LARGE SCALE GENOMIC DNA]</scope>
</reference>
<gene>
    <name evidence="9" type="primary">LOC107789008</name>
</gene>
<name>A0A1S3ZPS3_TOBAC</name>
<dbReference type="RefSeq" id="XP_016466253.1">
    <property type="nucleotide sequence ID" value="XM_016610767.1"/>
</dbReference>
<dbReference type="FunFam" id="3.50.50.60:FF:000403">
    <property type="entry name" value="Flavin-containing monooxygenase"/>
    <property type="match status" value="1"/>
</dbReference>
<organism evidence="8 9">
    <name type="scientific">Nicotiana tabacum</name>
    <name type="common">Common tobacco</name>
    <dbReference type="NCBI Taxonomy" id="4097"/>
    <lineage>
        <taxon>Eukaryota</taxon>
        <taxon>Viridiplantae</taxon>
        <taxon>Streptophyta</taxon>
        <taxon>Embryophyta</taxon>
        <taxon>Tracheophyta</taxon>
        <taxon>Spermatophyta</taxon>
        <taxon>Magnoliopsida</taxon>
        <taxon>eudicotyledons</taxon>
        <taxon>Gunneridae</taxon>
        <taxon>Pentapetalae</taxon>
        <taxon>asterids</taxon>
        <taxon>lamiids</taxon>
        <taxon>Solanales</taxon>
        <taxon>Solanaceae</taxon>
        <taxon>Nicotianoideae</taxon>
        <taxon>Nicotianeae</taxon>
        <taxon>Nicotiana</taxon>
    </lineage>
</organism>
<dbReference type="GO" id="GO:0004497">
    <property type="term" value="F:monooxygenase activity"/>
    <property type="evidence" value="ECO:0000318"/>
    <property type="project" value="GO_Central"/>
</dbReference>
<dbReference type="GO" id="GO:0004499">
    <property type="term" value="F:N,N-dimethylaniline monooxygenase activity"/>
    <property type="evidence" value="ECO:0007669"/>
    <property type="project" value="InterPro"/>
</dbReference>
<keyword evidence="8" id="KW-1185">Reference proteome</keyword>
<keyword evidence="7" id="KW-0472">Membrane</keyword>
<keyword evidence="6 9" id="KW-0503">Monooxygenase</keyword>
<dbReference type="GO" id="GO:0050661">
    <property type="term" value="F:NADP binding"/>
    <property type="evidence" value="ECO:0007669"/>
    <property type="project" value="InterPro"/>
</dbReference>
<dbReference type="GeneID" id="107789008"/>
<proteinExistence type="inferred from homology"/>
<evidence type="ECO:0000256" key="4">
    <source>
        <dbReference type="ARBA" id="ARBA00022857"/>
    </source>
</evidence>
<evidence type="ECO:0000256" key="5">
    <source>
        <dbReference type="ARBA" id="ARBA00023002"/>
    </source>
</evidence>
<dbReference type="GO" id="GO:0050660">
    <property type="term" value="F:flavin adenine dinucleotide binding"/>
    <property type="evidence" value="ECO:0007669"/>
    <property type="project" value="InterPro"/>
</dbReference>
<dbReference type="OrthoDB" id="66881at2759"/>
<keyword evidence="5 6" id="KW-0560">Oxidoreductase</keyword>
<evidence type="ECO:0000256" key="6">
    <source>
        <dbReference type="RuleBase" id="RU361177"/>
    </source>
</evidence>
<dbReference type="InterPro" id="IPR050346">
    <property type="entry name" value="FMO-like"/>
</dbReference>
<evidence type="ECO:0000313" key="8">
    <source>
        <dbReference type="Proteomes" id="UP000790787"/>
    </source>
</evidence>
<comment type="similarity">
    <text evidence="1 6">Belongs to the FMO family.</text>
</comment>
<dbReference type="FunFam" id="3.50.50.60:FF:000169">
    <property type="entry name" value="Flavin-containing monooxygenase"/>
    <property type="match status" value="1"/>
</dbReference>
<sequence length="533" mass="61182">METHVNGEINVEKRKKQIGIIGAGISGLVACKHALEQGFNPIIFESSNCIGGVWSNTIESTKLQTPKDFYQFSDFAWPKSVAETFPNHNQVKDYIESYALHFNILKHIQFNTKVVTVDYCCEDDGEEIIAAGCDNLWGGTGRAFSPKCKWVVTVMDLLRPLHSHKVYEVDFIILCIGKFSGLPNIPHFPMNKGPEVFDGKVIHAMDYAEMGSVNATAIVKDKRVTVIGFQKSAIDLAAEVARLNGVKHPCTLLLRRVHWTVPEGFLKLSLRNLNRFSELMIHKPREGFFLWFLAILLSPLLWIFSKFAETYLKWIYPLKKYNMVPDHGFLRQISSCMFTVLPADFYKRVEEGSLILKKSKSYCFCKKGLIIDEEENLPLKTDIVIFATGYRSDDKLCNIFSSAYFQKCITGSSTPFYRECIHPRIPQLAILGYSESPAILYTTEMQSKWLVHFLAGKFKLPTIAQMEEDVLRWEKCMQRYACKYYKRACVSVLLQIYCNDLLCRDMNLNPRRKKKMLSELFAPYKPSDYQRSV</sequence>
<dbReference type="InterPro" id="IPR020946">
    <property type="entry name" value="Flavin_mOase-like"/>
</dbReference>
<dbReference type="STRING" id="4097.A0A1S3ZPS3"/>
<feature type="transmembrane region" description="Helical" evidence="7">
    <location>
        <begin position="288"/>
        <end position="308"/>
    </location>
</feature>
<dbReference type="RefSeq" id="XP_016466253.1">
    <property type="nucleotide sequence ID" value="XM_016610767.2"/>
</dbReference>
<keyword evidence="2 6" id="KW-0285">Flavoprotein</keyword>
<reference evidence="9" key="2">
    <citation type="submission" date="2025-08" db="UniProtKB">
        <authorList>
            <consortium name="RefSeq"/>
        </authorList>
    </citation>
    <scope>IDENTIFICATION</scope>
    <source>
        <tissue evidence="9">Leaf</tissue>
    </source>
</reference>
<evidence type="ECO:0000256" key="1">
    <source>
        <dbReference type="ARBA" id="ARBA00009183"/>
    </source>
</evidence>